<evidence type="ECO:0000256" key="2">
    <source>
        <dbReference type="ARBA" id="ARBA00004906"/>
    </source>
</evidence>
<reference evidence="8" key="2">
    <citation type="journal article" date="2019" name="J. Exp. Bot.">
        <title>TIR1 auxin receptors are implicated in the differential response to 4-Cl-IAA and IAA in developing pea fruit.</title>
        <authorList>
            <person name="Jayasinghege C.P.A."/>
            <person name="Ozga J.A."/>
            <person name="Nadeau C.D."/>
            <person name="Kaur H."/>
            <person name="Reinecke D.M."/>
        </authorList>
    </citation>
    <scope>NUCLEOTIDE SEQUENCE</scope>
</reference>
<keyword evidence="10" id="KW-1185">Reference proteome</keyword>
<dbReference type="CDD" id="cd22159">
    <property type="entry name" value="F-box_AtTIR1-like"/>
    <property type="match status" value="1"/>
</dbReference>
<dbReference type="GO" id="GO:0005634">
    <property type="term" value="C:nucleus"/>
    <property type="evidence" value="ECO:0007669"/>
    <property type="project" value="UniProtKB-SubCell"/>
</dbReference>
<dbReference type="FunFam" id="1.20.1280.50:FF:000006">
    <property type="entry name" value="Transport inhibitor response 1"/>
    <property type="match status" value="1"/>
</dbReference>
<keyword evidence="3" id="KW-0217">Developmental protein</keyword>
<dbReference type="PANTHER" id="PTHR16134">
    <property type="entry name" value="F-BOX/TPR REPEAT PROTEIN POF3"/>
    <property type="match status" value="1"/>
</dbReference>
<dbReference type="GO" id="GO:0010011">
    <property type="term" value="F:auxin binding"/>
    <property type="evidence" value="ECO:0007669"/>
    <property type="project" value="UniProtKB-ARBA"/>
</dbReference>
<dbReference type="OrthoDB" id="423607at2759"/>
<proteinExistence type="evidence at transcript level"/>
<organism evidence="8">
    <name type="scientific">Pisum sativum</name>
    <name type="common">Garden pea</name>
    <name type="synonym">Lathyrus oleraceus</name>
    <dbReference type="NCBI Taxonomy" id="3888"/>
    <lineage>
        <taxon>Eukaryota</taxon>
        <taxon>Viridiplantae</taxon>
        <taxon>Streptophyta</taxon>
        <taxon>Embryophyta</taxon>
        <taxon>Tracheophyta</taxon>
        <taxon>Spermatophyta</taxon>
        <taxon>Magnoliopsida</taxon>
        <taxon>eudicotyledons</taxon>
        <taxon>Gunneridae</taxon>
        <taxon>Pentapetalae</taxon>
        <taxon>rosids</taxon>
        <taxon>fabids</taxon>
        <taxon>Fabales</taxon>
        <taxon>Fabaceae</taxon>
        <taxon>Papilionoideae</taxon>
        <taxon>50 kb inversion clade</taxon>
        <taxon>NPAAA clade</taxon>
        <taxon>Hologalegina</taxon>
        <taxon>IRL clade</taxon>
        <taxon>Fabeae</taxon>
        <taxon>Lathyrus</taxon>
    </lineage>
</organism>
<dbReference type="SMR" id="A0A218MJ82"/>
<gene>
    <name evidence="8" type="primary">TIR1a</name>
    <name evidence="9" type="ORF">KIW84_064563</name>
</gene>
<dbReference type="Proteomes" id="UP001058974">
    <property type="component" value="Chromosome 6"/>
</dbReference>
<dbReference type="Gene3D" id="3.80.10.10">
    <property type="entry name" value="Ribonuclease Inhibitor"/>
    <property type="match status" value="1"/>
</dbReference>
<dbReference type="Gramene" id="Psat6g167560.1">
    <property type="protein sequence ID" value="Psat6g167560.1.cds"/>
    <property type="gene ID" value="Psat6g167560"/>
</dbReference>
<dbReference type="Pfam" id="PF18511">
    <property type="entry name" value="F-box_5"/>
    <property type="match status" value="1"/>
</dbReference>
<evidence type="ECO:0000313" key="8">
    <source>
        <dbReference type="EMBL" id="ASE05838.1"/>
    </source>
</evidence>
<dbReference type="EMBL" id="KX954124">
    <property type="protein sequence ID" value="ASE05838.1"/>
    <property type="molecule type" value="mRNA"/>
</dbReference>
<dbReference type="FunFam" id="3.80.10.10:FF:000029">
    <property type="entry name" value="Transport inhibitor response 1"/>
    <property type="match status" value="1"/>
</dbReference>
<dbReference type="SMART" id="SM00256">
    <property type="entry name" value="FBOX"/>
    <property type="match status" value="1"/>
</dbReference>
<dbReference type="PANTHER" id="PTHR16134:SF66">
    <property type="entry name" value="PROTEIN TRANSPORT INHIBITOR RESPONSE 1"/>
    <property type="match status" value="1"/>
</dbReference>
<evidence type="ECO:0000313" key="10">
    <source>
        <dbReference type="Proteomes" id="UP001058974"/>
    </source>
</evidence>
<reference evidence="9 10" key="3">
    <citation type="journal article" date="2022" name="Nat. Genet.">
        <title>Improved pea reference genome and pan-genome highlight genomic features and evolutionary characteristics.</title>
        <authorList>
            <person name="Yang T."/>
            <person name="Liu R."/>
            <person name="Luo Y."/>
            <person name="Hu S."/>
            <person name="Wang D."/>
            <person name="Wang C."/>
            <person name="Pandey M.K."/>
            <person name="Ge S."/>
            <person name="Xu Q."/>
            <person name="Li N."/>
            <person name="Li G."/>
            <person name="Huang Y."/>
            <person name="Saxena R.K."/>
            <person name="Ji Y."/>
            <person name="Li M."/>
            <person name="Yan X."/>
            <person name="He Y."/>
            <person name="Liu Y."/>
            <person name="Wang X."/>
            <person name="Xiang C."/>
            <person name="Varshney R.K."/>
            <person name="Ding H."/>
            <person name="Gao S."/>
            <person name="Zong X."/>
        </authorList>
    </citation>
    <scope>NUCLEOTIDE SEQUENCE [LARGE SCALE GENOMIC DNA]</scope>
    <source>
        <strain evidence="9 10">cv. Zhongwan 6</strain>
    </source>
</reference>
<evidence type="ECO:0000256" key="5">
    <source>
        <dbReference type="ARBA" id="ARBA00023242"/>
    </source>
</evidence>
<evidence type="ECO:0000256" key="3">
    <source>
        <dbReference type="ARBA" id="ARBA00022473"/>
    </source>
</evidence>
<evidence type="ECO:0000256" key="4">
    <source>
        <dbReference type="ARBA" id="ARBA00022786"/>
    </source>
</evidence>
<keyword evidence="4" id="KW-0833">Ubl conjugation pathway</keyword>
<dbReference type="GO" id="GO:0019005">
    <property type="term" value="C:SCF ubiquitin ligase complex"/>
    <property type="evidence" value="ECO:0007669"/>
    <property type="project" value="TreeGrafter"/>
</dbReference>
<evidence type="ECO:0000313" key="9">
    <source>
        <dbReference type="EMBL" id="KAI5399231.1"/>
    </source>
</evidence>
<comment type="subcellular location">
    <subcellularLocation>
        <location evidence="1">Nucleus</location>
    </subcellularLocation>
</comment>
<feature type="domain" description="F-box" evidence="7">
    <location>
        <begin position="8"/>
        <end position="49"/>
    </location>
</feature>
<dbReference type="GO" id="GO:0010152">
    <property type="term" value="P:pollen maturation"/>
    <property type="evidence" value="ECO:0007669"/>
    <property type="project" value="UniProtKB-ARBA"/>
</dbReference>
<keyword evidence="6" id="KW-0927">Auxin signaling pathway</keyword>
<dbReference type="Gramene" id="PSAT_LOCUS27582_t1">
    <property type="protein sequence ID" value="CAL5208939.1"/>
    <property type="gene ID" value="PSAT_LOCUS27582"/>
</dbReference>
<evidence type="ECO:0000256" key="1">
    <source>
        <dbReference type="ARBA" id="ARBA00004123"/>
    </source>
</evidence>
<keyword evidence="5" id="KW-0539">Nucleus</keyword>
<dbReference type="EMBL" id="JAMSHJ010000006">
    <property type="protein sequence ID" value="KAI5399231.1"/>
    <property type="molecule type" value="Genomic_DNA"/>
</dbReference>
<dbReference type="InterPro" id="IPR001810">
    <property type="entry name" value="F-box_dom"/>
</dbReference>
<dbReference type="SMART" id="SM00367">
    <property type="entry name" value="LRR_CC"/>
    <property type="match status" value="6"/>
</dbReference>
<dbReference type="InterPro" id="IPR032675">
    <property type="entry name" value="LRR_dom_sf"/>
</dbReference>
<protein>
    <submittedName>
        <fullName evidence="9">GPI-anchored mannoprotein</fullName>
    </submittedName>
    <submittedName>
        <fullName evidence="8">Transport inhibitor response 1a</fullName>
    </submittedName>
</protein>
<accession>A0A218MJ82</accession>
<name>A0A218MJ82_PEA</name>
<dbReference type="InterPro" id="IPR041567">
    <property type="entry name" value="COI1_F-box"/>
</dbReference>
<dbReference type="InterPro" id="IPR006553">
    <property type="entry name" value="Leu-rich_rpt_Cys-con_subtyp"/>
</dbReference>
<dbReference type="InterPro" id="IPR041101">
    <property type="entry name" value="Transp_inhibit"/>
</dbReference>
<dbReference type="GO" id="GO:0031146">
    <property type="term" value="P:SCF-dependent proteasomal ubiquitin-dependent protein catabolic process"/>
    <property type="evidence" value="ECO:0007669"/>
    <property type="project" value="TreeGrafter"/>
</dbReference>
<dbReference type="Gramene" id="Psat06G0456300-T1">
    <property type="protein sequence ID" value="KAI5399231.1"/>
    <property type="gene ID" value="KIW84_064563"/>
</dbReference>
<evidence type="ECO:0000259" key="7">
    <source>
        <dbReference type="SMART" id="SM00256"/>
    </source>
</evidence>
<dbReference type="GO" id="GO:0009734">
    <property type="term" value="P:auxin-activated signaling pathway"/>
    <property type="evidence" value="ECO:0007669"/>
    <property type="project" value="UniProtKB-KW"/>
</dbReference>
<dbReference type="SUPFAM" id="SSF52047">
    <property type="entry name" value="RNI-like"/>
    <property type="match status" value="1"/>
</dbReference>
<dbReference type="InterPro" id="IPR036047">
    <property type="entry name" value="F-box-like_dom_sf"/>
</dbReference>
<dbReference type="SUPFAM" id="SSF81383">
    <property type="entry name" value="F-box domain"/>
    <property type="match status" value="1"/>
</dbReference>
<comment type="pathway">
    <text evidence="2">Protein modification; protein ubiquitination.</text>
</comment>
<evidence type="ECO:0000256" key="6">
    <source>
        <dbReference type="ARBA" id="ARBA00023294"/>
    </source>
</evidence>
<dbReference type="Gene3D" id="1.20.1280.50">
    <property type="match status" value="1"/>
</dbReference>
<dbReference type="AlphaFoldDB" id="A0A218MJ82"/>
<reference evidence="8" key="1">
    <citation type="submission" date="2016-10" db="EMBL/GenBank/DDBJ databases">
        <authorList>
            <person name="Jayasinghege C.P."/>
            <person name="Reinecke D.M."/>
            <person name="Ozga J.A."/>
        </authorList>
    </citation>
    <scope>NUCLEOTIDE SEQUENCE</scope>
</reference>
<sequence>MQRVAYSFPEEVLEHVFSFIESDTDRGSISLVCKSWYEIERWCRRRVFVGNCYAVSPAMVIKRFPKVRSITLKGKPHFADFNLVPEGWGGYVCPWIKAMAASYPCLQEIRLKRMVITDDSLDLIAKSFKNFTVLVLTSCEGFTTEGLAAIAANCRNLRELDLRESEVEDICGHWLSHFPDSYTSLVSLNISCLANEVNFPALERLVSRCPNLQTLRLNRAAPLDKLASLLRGAPQLAELGTGAYTSEMRPEVFSNLAAAFSGCMQMKSLSGFWDVLPSYLPAVYPVCSRLTSLNLSYATIQSPDLIKLVGECESLQRLWVLDYIEDAGLDMLAASCKDLRELRVFPSNPFGLEPNVALTEQGLVSVSEGCPKLHSVLYFCRQMTNAALTIIARNRPNLTRFRLCIIEPRTPDYLTRQPLDVGFGAIVEQCKSLQRLSLSGLLTDRVFEYIGTYGKKLEMLSVAFAGESDLGLHHVLSGCDNLRKLEIRDCPFGDKALLANAAKLETMRSLWMSSCHVSYGACKLLGLKLPRLNVEVIDERGPPDSRPDNSPVEKLYIYRTISGPRLDMPGYVWTMEDDSAYPE</sequence>
<dbReference type="Pfam" id="PF18791">
    <property type="entry name" value="Transp_inhibit"/>
    <property type="match status" value="1"/>
</dbReference>